<feature type="transmembrane region" description="Helical" evidence="5">
    <location>
        <begin position="145"/>
        <end position="167"/>
    </location>
</feature>
<evidence type="ECO:0000256" key="1">
    <source>
        <dbReference type="ARBA" id="ARBA00004141"/>
    </source>
</evidence>
<dbReference type="GO" id="GO:0006508">
    <property type="term" value="P:proteolysis"/>
    <property type="evidence" value="ECO:0007669"/>
    <property type="project" value="UniProtKB-KW"/>
</dbReference>
<dbReference type="Proteomes" id="UP000321291">
    <property type="component" value="Chromosome"/>
</dbReference>
<sequence length="308" mass="34912">MNDILPHKNRITLGSTGNALVLLLMSNAVLFVLLIFFKIFYFMTATSNVASENVALFHKEIFDYFVLPADGSVFLHRPWTILSYMFSHESLLALLSNLLWLAAFGFILQSLAANRKMIPLYLYGGFFGGLVFLICSVAMPHTAHMAQLEGATTAVIAVAAGTTALGPKYKIFPRLNGGIPLWILFVIFIAITLSSSVAAGLPLILAYICAALLGFFLMWSYDRKNRDYCEWMYNLVYRIDDIFNPEKKTIKKNRKGQQLFYKAKGQPYKRTELITQERVDELLDKIRLKGYKSLSKEEKAYLQRASQK</sequence>
<gene>
    <name evidence="8" type="ORF">FSB73_02430</name>
</gene>
<dbReference type="GO" id="GO:0004252">
    <property type="term" value="F:serine-type endopeptidase activity"/>
    <property type="evidence" value="ECO:0007669"/>
    <property type="project" value="InterPro"/>
</dbReference>
<organism evidence="8 9">
    <name type="scientific">Arachidicoccus ginsenosidivorans</name>
    <dbReference type="NCBI Taxonomy" id="496057"/>
    <lineage>
        <taxon>Bacteria</taxon>
        <taxon>Pseudomonadati</taxon>
        <taxon>Bacteroidota</taxon>
        <taxon>Chitinophagia</taxon>
        <taxon>Chitinophagales</taxon>
        <taxon>Chitinophagaceae</taxon>
        <taxon>Arachidicoccus</taxon>
    </lineage>
</organism>
<keyword evidence="3 5" id="KW-1133">Transmembrane helix</keyword>
<reference evidence="8 9" key="1">
    <citation type="journal article" date="2017" name="Int. J. Syst. Evol. Microbiol.">
        <title>Arachidicoccus ginsenosidivorans sp. nov., with ginsenoside-converting activity isolated from ginseng cultivating soil.</title>
        <authorList>
            <person name="Siddiqi M.Z."/>
            <person name="Aslam Z."/>
            <person name="Im W.T."/>
        </authorList>
    </citation>
    <scope>NUCLEOTIDE SEQUENCE [LARGE SCALE GENOMIC DNA]</scope>
    <source>
        <strain evidence="8 9">Gsoil 809</strain>
    </source>
</reference>
<evidence type="ECO:0000256" key="3">
    <source>
        <dbReference type="ARBA" id="ARBA00022989"/>
    </source>
</evidence>
<feature type="transmembrane region" description="Helical" evidence="5">
    <location>
        <begin position="20"/>
        <end position="43"/>
    </location>
</feature>
<feature type="transmembrane region" description="Helical" evidence="5">
    <location>
        <begin position="179"/>
        <end position="198"/>
    </location>
</feature>
<dbReference type="EMBL" id="CP042434">
    <property type="protein sequence ID" value="QEC70716.1"/>
    <property type="molecule type" value="Genomic_DNA"/>
</dbReference>
<feature type="domain" description="DUF6576" evidence="7">
    <location>
        <begin position="274"/>
        <end position="308"/>
    </location>
</feature>
<protein>
    <submittedName>
        <fullName evidence="8">Rhomboid family intramembrane serine protease</fullName>
    </submittedName>
</protein>
<dbReference type="Pfam" id="PF20216">
    <property type="entry name" value="DUF6576"/>
    <property type="match status" value="1"/>
</dbReference>
<evidence type="ECO:0000256" key="5">
    <source>
        <dbReference type="SAM" id="Phobius"/>
    </source>
</evidence>
<feature type="transmembrane region" description="Helical" evidence="5">
    <location>
        <begin position="120"/>
        <end position="139"/>
    </location>
</feature>
<evidence type="ECO:0000256" key="4">
    <source>
        <dbReference type="ARBA" id="ARBA00023136"/>
    </source>
</evidence>
<dbReference type="InterPro" id="IPR046483">
    <property type="entry name" value="DUF6576"/>
</dbReference>
<dbReference type="InterPro" id="IPR022764">
    <property type="entry name" value="Peptidase_S54_rhomboid_dom"/>
</dbReference>
<dbReference type="RefSeq" id="WP_146779977.1">
    <property type="nucleotide sequence ID" value="NZ_CP042434.1"/>
</dbReference>
<feature type="domain" description="Peptidase S54 rhomboid" evidence="6">
    <location>
        <begin position="77"/>
        <end position="220"/>
    </location>
</feature>
<keyword evidence="8" id="KW-0645">Protease</keyword>
<evidence type="ECO:0000313" key="8">
    <source>
        <dbReference type="EMBL" id="QEC70716.1"/>
    </source>
</evidence>
<dbReference type="KEGG" id="agi:FSB73_02430"/>
<evidence type="ECO:0000259" key="7">
    <source>
        <dbReference type="Pfam" id="PF20216"/>
    </source>
</evidence>
<keyword evidence="2 5" id="KW-0812">Transmembrane</keyword>
<proteinExistence type="predicted"/>
<accession>A0A5B8VJE6</accession>
<evidence type="ECO:0000259" key="6">
    <source>
        <dbReference type="Pfam" id="PF01694"/>
    </source>
</evidence>
<keyword evidence="4 5" id="KW-0472">Membrane</keyword>
<name>A0A5B8VJE6_9BACT</name>
<dbReference type="SUPFAM" id="SSF144091">
    <property type="entry name" value="Rhomboid-like"/>
    <property type="match status" value="1"/>
</dbReference>
<keyword evidence="8" id="KW-0378">Hydrolase</keyword>
<dbReference type="GO" id="GO:0016020">
    <property type="term" value="C:membrane"/>
    <property type="evidence" value="ECO:0007669"/>
    <property type="project" value="UniProtKB-SubCell"/>
</dbReference>
<feature type="transmembrane region" description="Helical" evidence="5">
    <location>
        <begin position="90"/>
        <end position="108"/>
    </location>
</feature>
<evidence type="ECO:0000256" key="2">
    <source>
        <dbReference type="ARBA" id="ARBA00022692"/>
    </source>
</evidence>
<dbReference type="Gene3D" id="1.20.1540.10">
    <property type="entry name" value="Rhomboid-like"/>
    <property type="match status" value="1"/>
</dbReference>
<dbReference type="InterPro" id="IPR035952">
    <property type="entry name" value="Rhomboid-like_sf"/>
</dbReference>
<dbReference type="OrthoDB" id="680602at2"/>
<dbReference type="AlphaFoldDB" id="A0A5B8VJE6"/>
<evidence type="ECO:0000313" key="9">
    <source>
        <dbReference type="Proteomes" id="UP000321291"/>
    </source>
</evidence>
<keyword evidence="9" id="KW-1185">Reference proteome</keyword>
<feature type="transmembrane region" description="Helical" evidence="5">
    <location>
        <begin position="204"/>
        <end position="221"/>
    </location>
</feature>
<dbReference type="Pfam" id="PF01694">
    <property type="entry name" value="Rhomboid"/>
    <property type="match status" value="1"/>
</dbReference>
<comment type="subcellular location">
    <subcellularLocation>
        <location evidence="1">Membrane</location>
        <topology evidence="1">Multi-pass membrane protein</topology>
    </subcellularLocation>
</comment>